<dbReference type="Gene3D" id="3.20.20.450">
    <property type="entry name" value="EAL domain"/>
    <property type="match status" value="1"/>
</dbReference>
<feature type="domain" description="EAL" evidence="3">
    <location>
        <begin position="169"/>
        <end position="421"/>
    </location>
</feature>
<dbReference type="PANTHER" id="PTHR33121:SF70">
    <property type="entry name" value="SIGNALING PROTEIN YKOW"/>
    <property type="match status" value="1"/>
</dbReference>
<dbReference type="AlphaFoldDB" id="A0A502GUY4"/>
<dbReference type="SUPFAM" id="SSF52172">
    <property type="entry name" value="CheY-like"/>
    <property type="match status" value="1"/>
</dbReference>
<dbReference type="PANTHER" id="PTHR33121">
    <property type="entry name" value="CYCLIC DI-GMP PHOSPHODIESTERASE PDEF"/>
    <property type="match status" value="1"/>
</dbReference>
<dbReference type="CDD" id="cd01948">
    <property type="entry name" value="EAL"/>
    <property type="match status" value="1"/>
</dbReference>
<dbReference type="GO" id="GO:0071111">
    <property type="term" value="F:cyclic-guanylate-specific phosphodiesterase activity"/>
    <property type="evidence" value="ECO:0007669"/>
    <property type="project" value="InterPro"/>
</dbReference>
<organism evidence="4 5">
    <name type="scientific">Pseudomonas arsenicoxydans</name>
    <dbReference type="NCBI Taxonomy" id="702115"/>
    <lineage>
        <taxon>Bacteria</taxon>
        <taxon>Pseudomonadati</taxon>
        <taxon>Pseudomonadota</taxon>
        <taxon>Gammaproteobacteria</taxon>
        <taxon>Pseudomonadales</taxon>
        <taxon>Pseudomonadaceae</taxon>
        <taxon>Pseudomonas</taxon>
    </lineage>
</organism>
<reference evidence="4 5" key="1">
    <citation type="journal article" date="2019" name="Environ. Microbiol.">
        <title>Species interactions and distinct microbial communities in high Arctic permafrost affected cryosols are associated with the CH4 and CO2 gas fluxes.</title>
        <authorList>
            <person name="Altshuler I."/>
            <person name="Hamel J."/>
            <person name="Turney S."/>
            <person name="Magnuson E."/>
            <person name="Levesque R."/>
            <person name="Greer C."/>
            <person name="Whyte L.G."/>
        </authorList>
    </citation>
    <scope>NUCLEOTIDE SEQUENCE [LARGE SCALE GENOMIC DNA]</scope>
    <source>
        <strain evidence="4 5">E3</strain>
    </source>
</reference>
<gene>
    <name evidence="4" type="ORF">EAH78_31625</name>
</gene>
<protein>
    <submittedName>
        <fullName evidence="4">EAL domain-containing protein</fullName>
    </submittedName>
</protein>
<dbReference type="GO" id="GO:0000160">
    <property type="term" value="P:phosphorelay signal transduction system"/>
    <property type="evidence" value="ECO:0007669"/>
    <property type="project" value="InterPro"/>
</dbReference>
<evidence type="ECO:0000313" key="4">
    <source>
        <dbReference type="EMBL" id="TPG65694.1"/>
    </source>
</evidence>
<accession>A0A502GUY4</accession>
<dbReference type="InterPro" id="IPR011006">
    <property type="entry name" value="CheY-like_superfamily"/>
</dbReference>
<dbReference type="Proteomes" id="UP000317933">
    <property type="component" value="Unassembled WGS sequence"/>
</dbReference>
<proteinExistence type="predicted"/>
<evidence type="ECO:0000259" key="2">
    <source>
        <dbReference type="PROSITE" id="PS50110"/>
    </source>
</evidence>
<dbReference type="Pfam" id="PF00563">
    <property type="entry name" value="EAL"/>
    <property type="match status" value="1"/>
</dbReference>
<dbReference type="Pfam" id="PF00072">
    <property type="entry name" value="Response_reg"/>
    <property type="match status" value="1"/>
</dbReference>
<evidence type="ECO:0000256" key="1">
    <source>
        <dbReference type="PROSITE-ProRule" id="PRU00169"/>
    </source>
</evidence>
<keyword evidence="1" id="KW-0597">Phosphoprotein</keyword>
<dbReference type="PROSITE" id="PS50883">
    <property type="entry name" value="EAL"/>
    <property type="match status" value="1"/>
</dbReference>
<name>A0A502GUY4_9PSED</name>
<dbReference type="SMART" id="SM00448">
    <property type="entry name" value="REC"/>
    <property type="match status" value="1"/>
</dbReference>
<dbReference type="SUPFAM" id="SSF141868">
    <property type="entry name" value="EAL domain-like"/>
    <property type="match status" value="1"/>
</dbReference>
<feature type="domain" description="Response regulatory" evidence="2">
    <location>
        <begin position="35"/>
        <end position="156"/>
    </location>
</feature>
<evidence type="ECO:0000313" key="5">
    <source>
        <dbReference type="Proteomes" id="UP000317933"/>
    </source>
</evidence>
<dbReference type="PROSITE" id="PS50110">
    <property type="entry name" value="RESPONSE_REGULATORY"/>
    <property type="match status" value="1"/>
</dbReference>
<dbReference type="InterPro" id="IPR050706">
    <property type="entry name" value="Cyclic-di-GMP_PDE-like"/>
</dbReference>
<feature type="modified residue" description="4-aspartylphosphate" evidence="1">
    <location>
        <position position="86"/>
    </location>
</feature>
<evidence type="ECO:0000259" key="3">
    <source>
        <dbReference type="PROSITE" id="PS50883"/>
    </source>
</evidence>
<dbReference type="EMBL" id="RCZE01000026">
    <property type="protein sequence ID" value="TPG65694.1"/>
    <property type="molecule type" value="Genomic_DNA"/>
</dbReference>
<dbReference type="Gene3D" id="3.40.50.2300">
    <property type="match status" value="1"/>
</dbReference>
<dbReference type="InterPro" id="IPR001789">
    <property type="entry name" value="Sig_transdc_resp-reg_receiver"/>
</dbReference>
<dbReference type="InterPro" id="IPR001633">
    <property type="entry name" value="EAL_dom"/>
</dbReference>
<dbReference type="SMART" id="SM00052">
    <property type="entry name" value="EAL"/>
    <property type="match status" value="1"/>
</dbReference>
<sequence>MRTGRGLVTRGLSFRCYSLINAAHTCGDLVMNDMKILILEDHALARHMLALTLRGLGYNHLFTAENGEQAFILLKAERHFDVLICDIQMEGVDGLSFLREAYEVGRIAALIISSGIDVDLRLAIQQLARLSGYQVLGDLDKPFSREDLKLLLARYRPAMPAKSCTQLVQPILATDVKRALQEGEFVPFYQPKINLQTLEVIGAEVLVRWQHPMHGLLAPGFFLDVVVREGGLDAMTQLITQQALGFLRKQRLIGEVVLSINLEASQLALPNLISSVQRALDSEGVPAASLILEITEGGLMIAPISSIENLVRLRLLGCGISIDDFGAGFSSLQRVCEMPCTELKLDASFIHSMPHNPRTLAAVDSLLHLAHKLDISLVAEGIETPEQLALLQDLGCAVGQGYLFSRPLSGDAFIHWLRDYNQFQAK</sequence>
<comment type="caution">
    <text evidence="4">The sequence shown here is derived from an EMBL/GenBank/DDBJ whole genome shotgun (WGS) entry which is preliminary data.</text>
</comment>
<dbReference type="InterPro" id="IPR035919">
    <property type="entry name" value="EAL_sf"/>
</dbReference>